<reference evidence="12" key="1">
    <citation type="submission" date="2014-11" db="EMBL/GenBank/DDBJ databases">
        <authorList>
            <person name="Hornung B.V."/>
        </authorList>
    </citation>
    <scope>NUCLEOTIDE SEQUENCE</scope>
    <source>
        <strain evidence="12">INE</strain>
    </source>
</reference>
<evidence type="ECO:0000313" key="13">
    <source>
        <dbReference type="Proteomes" id="UP001071230"/>
    </source>
</evidence>
<feature type="domain" description="Aldehyde dehydrogenase" evidence="10">
    <location>
        <begin position="50"/>
        <end position="510"/>
    </location>
</feature>
<dbReference type="InterPro" id="IPR016163">
    <property type="entry name" value="Ald_DH_C"/>
</dbReference>
<dbReference type="PROSITE" id="PS00070">
    <property type="entry name" value="ALDEHYDE_DEHYDR_CYS"/>
    <property type="match status" value="1"/>
</dbReference>
<evidence type="ECO:0000256" key="1">
    <source>
        <dbReference type="ARBA" id="ARBA00004786"/>
    </source>
</evidence>
<comment type="similarity">
    <text evidence="7">Belongs to the aldehyde dehydrogenase family. RocA subfamily.</text>
</comment>
<dbReference type="InterPro" id="IPR015590">
    <property type="entry name" value="Aldehyde_DH_dom"/>
</dbReference>
<dbReference type="SUPFAM" id="SSF53720">
    <property type="entry name" value="ALDH-like"/>
    <property type="match status" value="1"/>
</dbReference>
<evidence type="ECO:0000256" key="7">
    <source>
        <dbReference type="ARBA" id="ARBA00061617"/>
    </source>
</evidence>
<dbReference type="InterPro" id="IPR016160">
    <property type="entry name" value="Ald_DH_CS_CYS"/>
</dbReference>
<dbReference type="GO" id="GO:0009898">
    <property type="term" value="C:cytoplasmic side of plasma membrane"/>
    <property type="evidence" value="ECO:0007669"/>
    <property type="project" value="TreeGrafter"/>
</dbReference>
<evidence type="ECO:0000256" key="5">
    <source>
        <dbReference type="ARBA" id="ARBA00032259"/>
    </source>
</evidence>
<dbReference type="AlphaFoldDB" id="A0A8S0X513"/>
<dbReference type="InterPro" id="IPR016162">
    <property type="entry name" value="Ald_DH_N"/>
</dbReference>
<sequence length="514" mass="55539">MMVPFVNETLVDFRQESNRDKMQEALHSVEAEFGREYPLVIGGERIWTERKIASNNPSRKNEVVGYVAQAGRAEVERALASAALAWGSWQKTDPAARAAVLFKAAALLRRRKFEFSAWMVYEEGKNWVEADADTAEAIDFMEYYGREMVRLSVSQPTTPLAGEDNRLTYIPLGVGAVIAPWNFPLAILLGMTTAAIVAGNTVLLKPASTAPVIAYKAVELLAEAGLPAGVVNYLPGDGGEIGDFLVSHPQIRFVSFTGSRAVGLRINELAAKPNAGQIWLKRVVAEMGGKDAVLVDEDADLDAAAEGIVASAFGFQGQKCSAGSRAIIHEKVYDALSEKIVARTRALEQGPADANFASGPVIDAKALEKVLNYIEIGKKEGKLLLGGEAGAPDGYYVRPTIFGDVPPQARIAQEEIFGPVLALIKARDFAQGLEIFNGTEYGLTGSFYSGNREHLEIARREMHVGNLYFNRKCTGALVGVHPFGGFNMSGTDSKAGGPDYLLLFTQAKSVSEKF</sequence>
<dbReference type="PANTHER" id="PTHR42862:SF1">
    <property type="entry name" value="DELTA-1-PYRROLINE-5-CARBOXYLATE DEHYDROGENASE 2, ISOFORM A-RELATED"/>
    <property type="match status" value="1"/>
</dbReference>
<accession>A0A8S0X513</accession>
<protein>
    <recommendedName>
        <fullName evidence="5">L-glutamate gamma-semialdehyde dehydrogenase</fullName>
        <ecNumber evidence="2">1.2.1.88</ecNumber>
    </recommendedName>
    <alternativeName>
        <fullName evidence="5">L-glutamate gamma-semialdehyde dehydrogenase</fullName>
    </alternativeName>
</protein>
<comment type="catalytic activity">
    <reaction evidence="6">
        <text>L-glutamate 5-semialdehyde + NAD(+) + H2O = L-glutamate + NADH + 2 H(+)</text>
        <dbReference type="Rhea" id="RHEA:30235"/>
        <dbReference type="ChEBI" id="CHEBI:15377"/>
        <dbReference type="ChEBI" id="CHEBI:15378"/>
        <dbReference type="ChEBI" id="CHEBI:29985"/>
        <dbReference type="ChEBI" id="CHEBI:57540"/>
        <dbReference type="ChEBI" id="CHEBI:57945"/>
        <dbReference type="ChEBI" id="CHEBI:58066"/>
        <dbReference type="EC" id="1.2.1.88"/>
    </reaction>
</comment>
<gene>
    <name evidence="11" type="ORF">DEACI_1914</name>
    <name evidence="12" type="ORF">DEACI_2937</name>
</gene>
<evidence type="ECO:0000256" key="8">
    <source>
        <dbReference type="PROSITE-ProRule" id="PRU10007"/>
    </source>
</evidence>
<dbReference type="Proteomes" id="UP000836597">
    <property type="component" value="Chromosome"/>
</dbReference>
<feature type="active site" evidence="8">
    <location>
        <position position="286"/>
    </location>
</feature>
<dbReference type="FunFam" id="3.40.309.10:FF:000005">
    <property type="entry name" value="1-pyrroline-5-carboxylate dehydrogenase 1"/>
    <property type="match status" value="1"/>
</dbReference>
<dbReference type="FunFam" id="3.40.605.10:FF:000045">
    <property type="entry name" value="1-pyrroline-5-carboxylate dehydrogenase 1"/>
    <property type="match status" value="1"/>
</dbReference>
<dbReference type="Proteomes" id="UP001071230">
    <property type="component" value="Unassembled WGS sequence"/>
</dbReference>
<dbReference type="CDD" id="cd07124">
    <property type="entry name" value="ALDH_PutA-P5CDH-RocA"/>
    <property type="match status" value="1"/>
</dbReference>
<dbReference type="RefSeq" id="WP_240984817.1">
    <property type="nucleotide sequence ID" value="NZ_CDGJ01000082.1"/>
</dbReference>
<dbReference type="NCBIfam" id="NF002852">
    <property type="entry name" value="PRK03137.1"/>
    <property type="match status" value="1"/>
</dbReference>
<dbReference type="PROSITE" id="PS00687">
    <property type="entry name" value="ALDEHYDE_DEHYDR_GLU"/>
    <property type="match status" value="1"/>
</dbReference>
<keyword evidence="4" id="KW-0520">NAD</keyword>
<organism evidence="11">
    <name type="scientific">Acididesulfobacillus acetoxydans</name>
    <dbReference type="NCBI Taxonomy" id="1561005"/>
    <lineage>
        <taxon>Bacteria</taxon>
        <taxon>Bacillati</taxon>
        <taxon>Bacillota</taxon>
        <taxon>Clostridia</taxon>
        <taxon>Eubacteriales</taxon>
        <taxon>Peptococcaceae</taxon>
        <taxon>Acididesulfobacillus</taxon>
    </lineage>
</organism>
<dbReference type="Gene3D" id="3.40.605.10">
    <property type="entry name" value="Aldehyde Dehydrogenase, Chain A, domain 1"/>
    <property type="match status" value="1"/>
</dbReference>
<dbReference type="InterPro" id="IPR005932">
    <property type="entry name" value="RocA"/>
</dbReference>
<dbReference type="NCBIfam" id="TIGR01237">
    <property type="entry name" value="D1pyr5carbox2"/>
    <property type="match status" value="1"/>
</dbReference>
<dbReference type="Gene3D" id="3.40.309.10">
    <property type="entry name" value="Aldehyde Dehydrogenase, Chain A, domain 2"/>
    <property type="match status" value="1"/>
</dbReference>
<evidence type="ECO:0000256" key="9">
    <source>
        <dbReference type="RuleBase" id="RU003345"/>
    </source>
</evidence>
<evidence type="ECO:0000256" key="2">
    <source>
        <dbReference type="ARBA" id="ARBA00012884"/>
    </source>
</evidence>
<dbReference type="InterPro" id="IPR016161">
    <property type="entry name" value="Ald_DH/histidinol_DH"/>
</dbReference>
<dbReference type="KEGG" id="aacx:DEACI_1914"/>
<dbReference type="EMBL" id="CDGJ01000082">
    <property type="protein sequence ID" value="CEJ08461.1"/>
    <property type="molecule type" value="Genomic_DNA"/>
</dbReference>
<keyword evidence="3 9" id="KW-0560">Oxidoreductase</keyword>
<comment type="pathway">
    <text evidence="1">Amino-acid degradation; L-proline degradation into L-glutamate; L-glutamate from L-proline: step 2/2.</text>
</comment>
<dbReference type="Pfam" id="PF00171">
    <property type="entry name" value="Aldedh"/>
    <property type="match status" value="1"/>
</dbReference>
<dbReference type="InterPro" id="IPR029510">
    <property type="entry name" value="Ald_DH_CS_GLU"/>
</dbReference>
<evidence type="ECO:0000259" key="10">
    <source>
        <dbReference type="Pfam" id="PF00171"/>
    </source>
</evidence>
<evidence type="ECO:0000256" key="3">
    <source>
        <dbReference type="ARBA" id="ARBA00023002"/>
    </source>
</evidence>
<dbReference type="GO" id="GO:0010133">
    <property type="term" value="P:L-proline catabolic process to L-glutamate"/>
    <property type="evidence" value="ECO:0007669"/>
    <property type="project" value="TreeGrafter"/>
</dbReference>
<dbReference type="EC" id="1.2.1.88" evidence="2"/>
<dbReference type="GO" id="GO:0003842">
    <property type="term" value="F:L-glutamate gamma-semialdehyde dehydrogenase activity"/>
    <property type="evidence" value="ECO:0007669"/>
    <property type="project" value="UniProtKB-EC"/>
</dbReference>
<reference evidence="11" key="2">
    <citation type="submission" date="2020-01" db="EMBL/GenBank/DDBJ databases">
        <authorList>
            <person name="Hornung B."/>
        </authorList>
    </citation>
    <scope>NUCLEOTIDE SEQUENCE</scope>
    <source>
        <strain evidence="11">PacBioINE</strain>
    </source>
</reference>
<name>A0A8S0X513_9FIRM</name>
<dbReference type="EMBL" id="LR746496">
    <property type="protein sequence ID" value="CAA7601260.1"/>
    <property type="molecule type" value="Genomic_DNA"/>
</dbReference>
<dbReference type="InterPro" id="IPR050485">
    <property type="entry name" value="Proline_metab_enzyme"/>
</dbReference>
<evidence type="ECO:0000256" key="6">
    <source>
        <dbReference type="ARBA" id="ARBA00048142"/>
    </source>
</evidence>
<proteinExistence type="inferred from homology"/>
<evidence type="ECO:0000313" key="12">
    <source>
        <dbReference type="EMBL" id="CEJ08461.1"/>
    </source>
</evidence>
<dbReference type="PANTHER" id="PTHR42862">
    <property type="entry name" value="DELTA-1-PYRROLINE-5-CARBOXYLATE DEHYDROGENASE 1, ISOFORM A-RELATED"/>
    <property type="match status" value="1"/>
</dbReference>
<evidence type="ECO:0000313" key="11">
    <source>
        <dbReference type="EMBL" id="CAA7601260.1"/>
    </source>
</evidence>
<dbReference type="GO" id="GO:0004657">
    <property type="term" value="F:proline dehydrogenase activity"/>
    <property type="evidence" value="ECO:0007669"/>
    <property type="project" value="UniProtKB-ARBA"/>
</dbReference>
<evidence type="ECO:0000256" key="4">
    <source>
        <dbReference type="ARBA" id="ARBA00023027"/>
    </source>
</evidence>
<keyword evidence="13" id="KW-1185">Reference proteome</keyword>